<dbReference type="Pfam" id="PF02585">
    <property type="entry name" value="PIG-L"/>
    <property type="match status" value="1"/>
</dbReference>
<protein>
    <submittedName>
        <fullName evidence="2">N-acetylglucosamine malate deacetylase 2</fullName>
    </submittedName>
</protein>
<dbReference type="EMBL" id="BLRY01000007">
    <property type="protein sequence ID" value="GFP26853.1"/>
    <property type="molecule type" value="Genomic_DNA"/>
</dbReference>
<accession>A0A6V8PWE7</accession>
<dbReference type="InterPro" id="IPR024078">
    <property type="entry name" value="LmbE-like_dom_sf"/>
</dbReference>
<proteinExistence type="predicted"/>
<evidence type="ECO:0000313" key="1">
    <source>
        <dbReference type="EMBL" id="GFP26853.1"/>
    </source>
</evidence>
<dbReference type="AlphaFoldDB" id="A0A6V8PWE7"/>
<evidence type="ECO:0000313" key="4">
    <source>
        <dbReference type="Proteomes" id="UP000591948"/>
    </source>
</evidence>
<comment type="caution">
    <text evidence="2">The sequence shown here is derived from an EMBL/GenBank/DDBJ whole genome shotgun (WGS) entry which is preliminary data.</text>
</comment>
<dbReference type="EMBL" id="BLSB01000049">
    <property type="protein sequence ID" value="GFP35091.1"/>
    <property type="molecule type" value="Genomic_DNA"/>
</dbReference>
<dbReference type="PANTHER" id="PTHR12993:SF11">
    <property type="entry name" value="N-ACETYLGLUCOSAMINYL-PHOSPHATIDYLINOSITOL DE-N-ACETYLASE"/>
    <property type="match status" value="1"/>
</dbReference>
<dbReference type="Proteomes" id="UP000576480">
    <property type="component" value="Unassembled WGS sequence"/>
</dbReference>
<dbReference type="GO" id="GO:0016811">
    <property type="term" value="F:hydrolase activity, acting on carbon-nitrogen (but not peptide) bonds, in linear amides"/>
    <property type="evidence" value="ECO:0007669"/>
    <property type="project" value="TreeGrafter"/>
</dbReference>
<dbReference type="PANTHER" id="PTHR12993">
    <property type="entry name" value="N-ACETYLGLUCOSAMINYL-PHOSPHATIDYLINOSITOL DE-N-ACETYLASE-RELATED"/>
    <property type="match status" value="1"/>
</dbReference>
<evidence type="ECO:0000313" key="3">
    <source>
        <dbReference type="Proteomes" id="UP000576480"/>
    </source>
</evidence>
<dbReference type="InterPro" id="IPR003737">
    <property type="entry name" value="GlcNAc_PI_deacetylase-related"/>
</dbReference>
<reference evidence="3 4" key="1">
    <citation type="journal article" date="2020" name="Front. Microbiol.">
        <title>Single-cell genomics of novel Actinobacteria with the Wood-Ljungdahl pathway discovered in a serpentinizing system.</title>
        <authorList>
            <person name="Merino N."/>
            <person name="Kawai M."/>
            <person name="Boyd E.S."/>
            <person name="Colman D.R."/>
            <person name="McGlynn S.E."/>
            <person name="Nealson K.H."/>
            <person name="Kurokawa K."/>
            <person name="Hongoh Y."/>
        </authorList>
    </citation>
    <scope>NUCLEOTIDE SEQUENCE [LARGE SCALE GENOMIC DNA]</scope>
    <source>
        <strain evidence="1 4">S33</strain>
        <strain evidence="2 3">S43</strain>
    </source>
</reference>
<keyword evidence="4" id="KW-1185">Reference proteome</keyword>
<dbReference type="GO" id="GO:0016137">
    <property type="term" value="P:glycoside metabolic process"/>
    <property type="evidence" value="ECO:0007669"/>
    <property type="project" value="UniProtKB-ARBA"/>
</dbReference>
<dbReference type="Proteomes" id="UP000591948">
    <property type="component" value="Unassembled WGS sequence"/>
</dbReference>
<dbReference type="Gene3D" id="3.40.50.10320">
    <property type="entry name" value="LmbE-like"/>
    <property type="match status" value="1"/>
</dbReference>
<name>A0A6V8PWE7_9ACTN</name>
<dbReference type="SUPFAM" id="SSF102588">
    <property type="entry name" value="LmbE-like"/>
    <property type="match status" value="1"/>
</dbReference>
<organism evidence="2 3">
    <name type="scientific">Candidatus Hakubella thermalkaliphila</name>
    <dbReference type="NCBI Taxonomy" id="2754717"/>
    <lineage>
        <taxon>Bacteria</taxon>
        <taxon>Bacillati</taxon>
        <taxon>Actinomycetota</taxon>
        <taxon>Actinomycetota incertae sedis</taxon>
        <taxon>Candidatus Hakubellales</taxon>
        <taxon>Candidatus Hakubellaceae</taxon>
        <taxon>Candidatus Hakubella</taxon>
    </lineage>
</organism>
<sequence>MEEELSLLVVFAHPDDESYGPGGTIARYASEGVKVTLICATRGEVSIRLNRIEGGPKRLAELREGELRQASQILGIKDLRILGYGDGKLSQVDPYEAEGRIVKIIREVRPQVVLTFGPDGISGHPDHIAISQLTTAAFKSAGDKKKYPEHFQEELAPYEPQKLYYTALPRFIAETMKREDLPLFGYEDDQIATIIDITPYLETKMKAIYCHRGQGDYERFVERQNRGLLHKEYFHLAISRLGEPGEKEEDLFQGLR</sequence>
<evidence type="ECO:0000313" key="2">
    <source>
        <dbReference type="EMBL" id="GFP35091.1"/>
    </source>
</evidence>
<gene>
    <name evidence="1" type="ORF">HKBW3S33_00267</name>
    <name evidence="2" type="ORF">HKBW3S43_00883</name>
</gene>